<dbReference type="PROSITE" id="PS00211">
    <property type="entry name" value="ABC_TRANSPORTER_1"/>
    <property type="match status" value="1"/>
</dbReference>
<feature type="transmembrane region" description="Helical" evidence="9">
    <location>
        <begin position="134"/>
        <end position="153"/>
    </location>
</feature>
<dbReference type="PANTHER" id="PTHR43394:SF11">
    <property type="entry name" value="ATP-BINDING CASSETTE TRANSPORTER"/>
    <property type="match status" value="1"/>
</dbReference>
<dbReference type="GO" id="GO:0090374">
    <property type="term" value="P:oligopeptide export from mitochondrion"/>
    <property type="evidence" value="ECO:0007669"/>
    <property type="project" value="TreeGrafter"/>
</dbReference>
<dbReference type="Pfam" id="PF00664">
    <property type="entry name" value="ABC_membrane"/>
    <property type="match status" value="2"/>
</dbReference>
<dbReference type="GO" id="GO:0016887">
    <property type="term" value="F:ATP hydrolysis activity"/>
    <property type="evidence" value="ECO:0007669"/>
    <property type="project" value="InterPro"/>
</dbReference>
<evidence type="ECO:0000313" key="13">
    <source>
        <dbReference type="Proteomes" id="UP001197093"/>
    </source>
</evidence>
<feature type="transmembrane region" description="Helical" evidence="9">
    <location>
        <begin position="589"/>
        <end position="606"/>
    </location>
</feature>
<dbReference type="CDD" id="cd18577">
    <property type="entry name" value="ABC_6TM_Pgp_ABCB1_D1_like"/>
    <property type="match status" value="1"/>
</dbReference>
<dbReference type="Proteomes" id="UP001197093">
    <property type="component" value="Unassembled WGS sequence"/>
</dbReference>
<gene>
    <name evidence="12" type="ORF">NEMBOFW57_008594</name>
</gene>
<dbReference type="CDD" id="cd18578">
    <property type="entry name" value="ABC_6TM_Pgp_ABCB1_D2_like"/>
    <property type="match status" value="1"/>
</dbReference>
<proteinExistence type="inferred from homology"/>
<evidence type="ECO:0008006" key="14">
    <source>
        <dbReference type="Google" id="ProtNLM"/>
    </source>
</evidence>
<feature type="transmembrane region" description="Helical" evidence="9">
    <location>
        <begin position="612"/>
        <end position="638"/>
    </location>
</feature>
<evidence type="ECO:0000256" key="4">
    <source>
        <dbReference type="ARBA" id="ARBA00022692"/>
    </source>
</evidence>
<feature type="transmembrane region" description="Helical" evidence="9">
    <location>
        <begin position="681"/>
        <end position="706"/>
    </location>
</feature>
<comment type="caution">
    <text evidence="12">The sequence shown here is derived from an EMBL/GenBank/DDBJ whole genome shotgun (WGS) entry which is preliminary data.</text>
</comment>
<feature type="transmembrane region" description="Helical" evidence="9">
    <location>
        <begin position="36"/>
        <end position="60"/>
    </location>
</feature>
<dbReference type="GO" id="GO:0005743">
    <property type="term" value="C:mitochondrial inner membrane"/>
    <property type="evidence" value="ECO:0007669"/>
    <property type="project" value="TreeGrafter"/>
</dbReference>
<feature type="transmembrane region" description="Helical" evidence="9">
    <location>
        <begin position="254"/>
        <end position="276"/>
    </location>
</feature>
<evidence type="ECO:0000256" key="3">
    <source>
        <dbReference type="ARBA" id="ARBA00022448"/>
    </source>
</evidence>
<dbReference type="InterPro" id="IPR017871">
    <property type="entry name" value="ABC_transporter-like_CS"/>
</dbReference>
<dbReference type="Gene3D" id="3.40.50.300">
    <property type="entry name" value="P-loop containing nucleotide triphosphate hydrolases"/>
    <property type="match status" value="1"/>
</dbReference>
<evidence type="ECO:0000256" key="8">
    <source>
        <dbReference type="SAM" id="MobiDB-lite"/>
    </source>
</evidence>
<sequence length="816" mass="89194">MVNVVIGRFISLLSDFTTSGSVPEGFMPAVQETALYFIYIGIVRFAATYTYASLLTYVAYNSTRNLRHAYLKAALSQEIAYFDSGIAGSIAMQATSHGKLIQSGTAEKLGMVVQAIATFAAAFIIAFISQWKLTLILICVIPALVLIVGFASVPDAKIETRILKIQAQAGSYAESIFGGIRTVHAFSLRSRVVARYESYLEDVIQIGKKKSPLYGAMFGGEYFAIYSGMALAFWQGIAMIARGEVSGVGEVFTVLFSVLIAASTITSIGPHFVVFARAASAAAELFSVIDRESEINPFDESGERPDKVDGVISLRDVNFSYPTRPNVPVLKDFNLDVPAGKVTALVPGQEPVLFNGSVFDNIVNGLVGTPWEHSSRENQIARVEQAAKLAFAHDFITTLPQGYDTRIGERGGLLSGGQKQRIAIARSIISEPKILLLDEATSALDPHSETVVQQALDSASRNRTTIVIAHKLATIRNADNIVVMSKGKIMEQGRHEELVALDGLYAKLVHAQDLSPSKADSDAEQSDTADEDSTVGDIVEPVQSLAKLRTTEAQQLAMLADREDHDLYKGSGLISNILRLFSATPKLRLWYMFTVIMDVFSGPDMVSRGNFVALMFFVLALGCFGVYFVLGWTTNVIAQNLNVTLRKGIFDRILRQDLRFFDRPENTVGALISRLDSYPQAVLELMGFTVAIVILSATNVIASAVLSLVISWKLGLVGVFAGMPPLLLSGYSRMRLETMMDKNTDKRFSDSASIASEAVMAIRTVSSLAIENTVLTRYTNELDQAIRQTAPSMFHMMVWFSLTQSIEYFVLALGFW</sequence>
<dbReference type="EMBL" id="JAHCVI010000004">
    <property type="protein sequence ID" value="KAG7286286.1"/>
    <property type="molecule type" value="Genomic_DNA"/>
</dbReference>
<keyword evidence="4 9" id="KW-0812">Transmembrane</keyword>
<evidence type="ECO:0000256" key="2">
    <source>
        <dbReference type="ARBA" id="ARBA00007577"/>
    </source>
</evidence>
<dbReference type="PROSITE" id="PS50893">
    <property type="entry name" value="ABC_TRANSPORTER_2"/>
    <property type="match status" value="1"/>
</dbReference>
<accession>A0AAD4ERG8</accession>
<reference evidence="12" key="1">
    <citation type="submission" date="2023-02" db="EMBL/GenBank/DDBJ databases">
        <authorList>
            <person name="Palmer J.M."/>
        </authorList>
    </citation>
    <scope>NUCLEOTIDE SEQUENCE</scope>
    <source>
        <strain evidence="12">FW57</strain>
    </source>
</reference>
<feature type="compositionally biased region" description="Acidic residues" evidence="8">
    <location>
        <begin position="522"/>
        <end position="534"/>
    </location>
</feature>
<dbReference type="PANTHER" id="PTHR43394">
    <property type="entry name" value="ATP-DEPENDENT PERMEASE MDL1, MITOCHONDRIAL"/>
    <property type="match status" value="1"/>
</dbReference>
<dbReference type="GO" id="GO:0005524">
    <property type="term" value="F:ATP binding"/>
    <property type="evidence" value="ECO:0007669"/>
    <property type="project" value="InterPro"/>
</dbReference>
<feature type="transmembrane region" description="Helical" evidence="9">
    <location>
        <begin position="213"/>
        <end position="234"/>
    </location>
</feature>
<evidence type="ECO:0000256" key="9">
    <source>
        <dbReference type="SAM" id="Phobius"/>
    </source>
</evidence>
<evidence type="ECO:0000313" key="12">
    <source>
        <dbReference type="EMBL" id="KAG7286286.1"/>
    </source>
</evidence>
<keyword evidence="3" id="KW-0813">Transport</keyword>
<evidence type="ECO:0000256" key="7">
    <source>
        <dbReference type="ARBA" id="ARBA00023136"/>
    </source>
</evidence>
<feature type="domain" description="ABC transmembrane type-1" evidence="11">
    <location>
        <begin position="591"/>
        <end position="816"/>
    </location>
</feature>
<organism evidence="12 13">
    <name type="scientific">Staphylotrichum longicolle</name>
    <dbReference type="NCBI Taxonomy" id="669026"/>
    <lineage>
        <taxon>Eukaryota</taxon>
        <taxon>Fungi</taxon>
        <taxon>Dikarya</taxon>
        <taxon>Ascomycota</taxon>
        <taxon>Pezizomycotina</taxon>
        <taxon>Sordariomycetes</taxon>
        <taxon>Sordariomycetidae</taxon>
        <taxon>Sordariales</taxon>
        <taxon>Chaetomiaceae</taxon>
        <taxon>Staphylotrichum</taxon>
    </lineage>
</organism>
<feature type="region of interest" description="Disordered" evidence="8">
    <location>
        <begin position="515"/>
        <end position="535"/>
    </location>
</feature>
<evidence type="ECO:0000256" key="5">
    <source>
        <dbReference type="ARBA" id="ARBA00022737"/>
    </source>
</evidence>
<dbReference type="PROSITE" id="PS50929">
    <property type="entry name" value="ABC_TM1F"/>
    <property type="match status" value="2"/>
</dbReference>
<feature type="transmembrane region" description="Helical" evidence="9">
    <location>
        <begin position="712"/>
        <end position="732"/>
    </location>
</feature>
<dbReference type="Gene3D" id="1.20.1560.10">
    <property type="entry name" value="ABC transporter type 1, transmembrane domain"/>
    <property type="match status" value="2"/>
</dbReference>
<dbReference type="InterPro" id="IPR003439">
    <property type="entry name" value="ABC_transporter-like_ATP-bd"/>
</dbReference>
<comment type="subcellular location">
    <subcellularLocation>
        <location evidence="1">Membrane</location>
        <topology evidence="1">Multi-pass membrane protein</topology>
    </subcellularLocation>
</comment>
<feature type="domain" description="ABC transporter" evidence="10">
    <location>
        <begin position="312"/>
        <end position="511"/>
    </location>
</feature>
<dbReference type="SUPFAM" id="SSF90123">
    <property type="entry name" value="ABC transporter transmembrane region"/>
    <property type="match status" value="2"/>
</dbReference>
<evidence type="ECO:0000256" key="6">
    <source>
        <dbReference type="ARBA" id="ARBA00022989"/>
    </source>
</evidence>
<comment type="similarity">
    <text evidence="2">Belongs to the ABC transporter superfamily. ABCB family. Multidrug resistance exporter (TC 3.A.1.201) subfamily.</text>
</comment>
<keyword evidence="6 9" id="KW-1133">Transmembrane helix</keyword>
<evidence type="ECO:0000256" key="1">
    <source>
        <dbReference type="ARBA" id="ARBA00004141"/>
    </source>
</evidence>
<feature type="transmembrane region" description="Helical" evidence="9">
    <location>
        <begin position="109"/>
        <end position="128"/>
    </location>
</feature>
<dbReference type="InterPro" id="IPR036640">
    <property type="entry name" value="ABC1_TM_sf"/>
</dbReference>
<dbReference type="InterPro" id="IPR039421">
    <property type="entry name" value="Type_1_exporter"/>
</dbReference>
<keyword evidence="13" id="KW-1185">Reference proteome</keyword>
<evidence type="ECO:0000259" key="10">
    <source>
        <dbReference type="PROSITE" id="PS50893"/>
    </source>
</evidence>
<dbReference type="Pfam" id="PF00005">
    <property type="entry name" value="ABC_tran"/>
    <property type="match status" value="1"/>
</dbReference>
<dbReference type="AlphaFoldDB" id="A0AAD4ERG8"/>
<protein>
    <recommendedName>
        <fullName evidence="14">Leptomycin B resistance protein pmd1</fullName>
    </recommendedName>
</protein>
<dbReference type="InterPro" id="IPR011527">
    <property type="entry name" value="ABC1_TM_dom"/>
</dbReference>
<dbReference type="GO" id="GO:0015421">
    <property type="term" value="F:ABC-type oligopeptide transporter activity"/>
    <property type="evidence" value="ECO:0007669"/>
    <property type="project" value="TreeGrafter"/>
</dbReference>
<dbReference type="SUPFAM" id="SSF52540">
    <property type="entry name" value="P-loop containing nucleoside triphosphate hydrolases"/>
    <property type="match status" value="1"/>
</dbReference>
<dbReference type="InterPro" id="IPR027417">
    <property type="entry name" value="P-loop_NTPase"/>
</dbReference>
<feature type="domain" description="ABC transmembrane type-1" evidence="11">
    <location>
        <begin position="1"/>
        <end position="277"/>
    </location>
</feature>
<keyword evidence="5" id="KW-0677">Repeat</keyword>
<evidence type="ECO:0000259" key="11">
    <source>
        <dbReference type="PROSITE" id="PS50929"/>
    </source>
</evidence>
<keyword evidence="7 9" id="KW-0472">Membrane</keyword>
<name>A0AAD4ERG8_9PEZI</name>